<dbReference type="Gene3D" id="1.10.10.10">
    <property type="entry name" value="Winged helix-like DNA-binding domain superfamily/Winged helix DNA-binding domain"/>
    <property type="match status" value="1"/>
</dbReference>
<accession>M2PXG3</accession>
<feature type="compositionally biased region" description="Basic and acidic residues" evidence="3">
    <location>
        <begin position="271"/>
        <end position="285"/>
    </location>
</feature>
<name>M2PXG3_9PSEU</name>
<dbReference type="PANTHER" id="PTHR35807:SF1">
    <property type="entry name" value="TRANSCRIPTIONAL REGULATOR REDD"/>
    <property type="match status" value="1"/>
</dbReference>
<keyword evidence="2" id="KW-0804">Transcription</keyword>
<dbReference type="GO" id="GO:0006355">
    <property type="term" value="P:regulation of DNA-templated transcription"/>
    <property type="evidence" value="ECO:0007669"/>
    <property type="project" value="InterPro"/>
</dbReference>
<comment type="caution">
    <text evidence="5">The sequence shown here is derived from an EMBL/GenBank/DDBJ whole genome shotgun (WGS) entry which is preliminary data.</text>
</comment>
<dbReference type="SUPFAM" id="SSF48452">
    <property type="entry name" value="TPR-like"/>
    <property type="match status" value="1"/>
</dbReference>
<evidence type="ECO:0000256" key="3">
    <source>
        <dbReference type="SAM" id="MobiDB-lite"/>
    </source>
</evidence>
<dbReference type="OrthoDB" id="3681930at2"/>
<dbReference type="Gene3D" id="1.25.40.10">
    <property type="entry name" value="Tetratricopeptide repeat domain"/>
    <property type="match status" value="1"/>
</dbReference>
<dbReference type="SMART" id="SM01043">
    <property type="entry name" value="BTAD"/>
    <property type="match status" value="1"/>
</dbReference>
<evidence type="ECO:0000259" key="4">
    <source>
        <dbReference type="SMART" id="SM01043"/>
    </source>
</evidence>
<dbReference type="AlphaFoldDB" id="M2PXG3"/>
<reference evidence="5 7" key="1">
    <citation type="submission" date="2012-10" db="EMBL/GenBank/DDBJ databases">
        <title>Genome assembly of Amycolatopsis azurea DSM 43854.</title>
        <authorList>
            <person name="Khatri I."/>
            <person name="Kaur I."/>
            <person name="Subramanian S."/>
            <person name="Mayilraj S."/>
        </authorList>
    </citation>
    <scope>NUCLEOTIDE SEQUENCE [LARGE SCALE GENOMIC DNA]</scope>
    <source>
        <strain evidence="5 7">DSM 43854</strain>
    </source>
</reference>
<evidence type="ECO:0000256" key="2">
    <source>
        <dbReference type="ARBA" id="ARBA00023163"/>
    </source>
</evidence>
<evidence type="ECO:0000256" key="1">
    <source>
        <dbReference type="ARBA" id="ARBA00023015"/>
    </source>
</evidence>
<dbReference type="GO" id="GO:0003677">
    <property type="term" value="F:DNA binding"/>
    <property type="evidence" value="ECO:0007669"/>
    <property type="project" value="InterPro"/>
</dbReference>
<dbReference type="InterPro" id="IPR036388">
    <property type="entry name" value="WH-like_DNA-bd_sf"/>
</dbReference>
<keyword evidence="8" id="KW-1185">Reference proteome</keyword>
<evidence type="ECO:0000313" key="5">
    <source>
        <dbReference type="EMBL" id="EMD24320.1"/>
    </source>
</evidence>
<dbReference type="Proteomes" id="UP000014137">
    <property type="component" value="Unassembled WGS sequence"/>
</dbReference>
<organism evidence="5 7">
    <name type="scientific">Amycolatopsis azurea DSM 43854</name>
    <dbReference type="NCBI Taxonomy" id="1238180"/>
    <lineage>
        <taxon>Bacteria</taxon>
        <taxon>Bacillati</taxon>
        <taxon>Actinomycetota</taxon>
        <taxon>Actinomycetes</taxon>
        <taxon>Pseudonocardiales</taxon>
        <taxon>Pseudonocardiaceae</taxon>
        <taxon>Amycolatopsis</taxon>
    </lineage>
</organism>
<evidence type="ECO:0000313" key="8">
    <source>
        <dbReference type="Proteomes" id="UP000188551"/>
    </source>
</evidence>
<dbReference type="InterPro" id="IPR051677">
    <property type="entry name" value="AfsR-DnrI-RedD_regulator"/>
</dbReference>
<keyword evidence="1" id="KW-0805">Transcription regulation</keyword>
<reference evidence="6 8" key="2">
    <citation type="submission" date="2017-02" db="EMBL/GenBank/DDBJ databases">
        <title>Amycolatopsis azurea DSM 43854 draft genome.</title>
        <authorList>
            <person name="Mayilraj S."/>
        </authorList>
    </citation>
    <scope>NUCLEOTIDE SEQUENCE [LARGE SCALE GENOMIC DNA]</scope>
    <source>
        <strain evidence="6 8">DSM 43854</strain>
    </source>
</reference>
<sequence>MTKELEIRQGNTVMFHLYGHVEATIDGESFSLGGERERALAARLLLAKGKPVPRDVLLDYLWEELPKSGVNLFHRAMTLLRQQLTQLDMGEALVNRDGVCQLKVPAEAVDSRQLEKLLNEAKHMDPRTVTGLLREHLVRCGGDPLSGLGKHRLDPHRQSLMELRRRAELMLFRIDTQLGRAEHHIPDLIRLFQEQPDDIRIASLTMYALHTMGRQQDALDTFDQYRKNLQESGLDVPQQMWDLHARILRDDRDFVPEPKEFPFTEGDPEVDEKPEATERPEETEQARTTPAPQVVNNVSGSITGEYVLFGVDNRRSQ</sequence>
<dbReference type="RefSeq" id="WP_005163327.1">
    <property type="nucleotide sequence ID" value="NZ_ANMG01000059.1"/>
</dbReference>
<gene>
    <name evidence="6" type="ORF">B0293_08440</name>
    <name evidence="5" type="ORF">C791_5935</name>
</gene>
<evidence type="ECO:0000313" key="6">
    <source>
        <dbReference type="EMBL" id="OOC07090.1"/>
    </source>
</evidence>
<dbReference type="Pfam" id="PF03704">
    <property type="entry name" value="BTAD"/>
    <property type="match status" value="1"/>
</dbReference>
<dbReference type="PANTHER" id="PTHR35807">
    <property type="entry name" value="TRANSCRIPTIONAL REGULATOR REDD-RELATED"/>
    <property type="match status" value="1"/>
</dbReference>
<dbReference type="SUPFAM" id="SSF46894">
    <property type="entry name" value="C-terminal effector domain of the bipartite response regulators"/>
    <property type="match status" value="1"/>
</dbReference>
<feature type="region of interest" description="Disordered" evidence="3">
    <location>
        <begin position="254"/>
        <end position="299"/>
    </location>
</feature>
<dbReference type="EMBL" id="ANMG01000059">
    <property type="protein sequence ID" value="EMD24320.1"/>
    <property type="molecule type" value="Genomic_DNA"/>
</dbReference>
<dbReference type="PATRIC" id="fig|1238180.3.peg.5850"/>
<feature type="compositionally biased region" description="Polar residues" evidence="3">
    <location>
        <begin position="286"/>
        <end position="299"/>
    </location>
</feature>
<dbReference type="InterPro" id="IPR005158">
    <property type="entry name" value="BTAD"/>
</dbReference>
<feature type="domain" description="Bacterial transcriptional activator" evidence="4">
    <location>
        <begin position="109"/>
        <end position="248"/>
    </location>
</feature>
<dbReference type="EMBL" id="MUXN01000005">
    <property type="protein sequence ID" value="OOC07090.1"/>
    <property type="molecule type" value="Genomic_DNA"/>
</dbReference>
<dbReference type="Proteomes" id="UP000188551">
    <property type="component" value="Unassembled WGS sequence"/>
</dbReference>
<dbReference type="InterPro" id="IPR016032">
    <property type="entry name" value="Sig_transdc_resp-reg_C-effctor"/>
</dbReference>
<evidence type="ECO:0000313" key="7">
    <source>
        <dbReference type="Proteomes" id="UP000014137"/>
    </source>
</evidence>
<dbReference type="InterPro" id="IPR011990">
    <property type="entry name" value="TPR-like_helical_dom_sf"/>
</dbReference>
<proteinExistence type="predicted"/>
<protein>
    <submittedName>
        <fullName evidence="5">Signal transduction response regulator</fullName>
    </submittedName>
</protein>